<dbReference type="InterPro" id="IPR006439">
    <property type="entry name" value="HAD-SF_hydro_IA"/>
</dbReference>
<protein>
    <submittedName>
        <fullName evidence="1">Putative hydrolase of the HAD superfamily</fullName>
    </submittedName>
</protein>
<evidence type="ECO:0000313" key="1">
    <source>
        <dbReference type="EMBL" id="TQJ09719.1"/>
    </source>
</evidence>
<dbReference type="PRINTS" id="PR00413">
    <property type="entry name" value="HADHALOGNASE"/>
</dbReference>
<dbReference type="NCBIfam" id="TIGR01509">
    <property type="entry name" value="HAD-SF-IA-v3"/>
    <property type="match status" value="1"/>
</dbReference>
<dbReference type="EMBL" id="VFMN01000001">
    <property type="protein sequence ID" value="TQJ09719.1"/>
    <property type="molecule type" value="Genomic_DNA"/>
</dbReference>
<dbReference type="SFLD" id="SFLDS00003">
    <property type="entry name" value="Haloacid_Dehalogenase"/>
    <property type="match status" value="1"/>
</dbReference>
<dbReference type="InterPro" id="IPR023214">
    <property type="entry name" value="HAD_sf"/>
</dbReference>
<sequence>MTDPRGPVRHLLFDADGVLQTLPGGWVEAVRPYVGDHAETFLGQAFEDERPALVGEDDLVPHLDKALGELGLDVTGEELYLAVWHRVQTVDEVLALVPRLRAAGYGVHLGTNQARRRGELMRTELGYDELFDVSCYSYDLGVAKPDVEYFRRCAQRIGADPAEILFVDDREDNVASAQSLGMTGVHWDHTLGTDALLAGLASYGVVPAL</sequence>
<dbReference type="Proteomes" id="UP000317893">
    <property type="component" value="Unassembled WGS sequence"/>
</dbReference>
<comment type="caution">
    <text evidence="1">The sequence shown here is derived from an EMBL/GenBank/DDBJ whole genome shotgun (WGS) entry which is preliminary data.</text>
</comment>
<dbReference type="AlphaFoldDB" id="A0A542E350"/>
<gene>
    <name evidence="1" type="ORF">FB458_2833</name>
</gene>
<proteinExistence type="predicted"/>
<dbReference type="PANTHER" id="PTHR43611">
    <property type="entry name" value="ALPHA-D-GLUCOSE 1-PHOSPHATE PHOSPHATASE"/>
    <property type="match status" value="1"/>
</dbReference>
<dbReference type="SUPFAM" id="SSF56784">
    <property type="entry name" value="HAD-like"/>
    <property type="match status" value="1"/>
</dbReference>
<dbReference type="PANTHER" id="PTHR43611:SF3">
    <property type="entry name" value="FLAVIN MONONUCLEOTIDE HYDROLASE 1, CHLOROPLATIC"/>
    <property type="match status" value="1"/>
</dbReference>
<dbReference type="Gene3D" id="3.40.50.1000">
    <property type="entry name" value="HAD superfamily/HAD-like"/>
    <property type="match status" value="1"/>
</dbReference>
<dbReference type="SFLD" id="SFLDG01129">
    <property type="entry name" value="C1.5:_HAD__Beta-PGM__Phosphata"/>
    <property type="match status" value="1"/>
</dbReference>
<accession>A0A542E350</accession>
<organism evidence="1 2">
    <name type="scientific">Lapillicoccus jejuensis</name>
    <dbReference type="NCBI Taxonomy" id="402171"/>
    <lineage>
        <taxon>Bacteria</taxon>
        <taxon>Bacillati</taxon>
        <taxon>Actinomycetota</taxon>
        <taxon>Actinomycetes</taxon>
        <taxon>Micrococcales</taxon>
        <taxon>Intrasporangiaceae</taxon>
        <taxon>Lapillicoccus</taxon>
    </lineage>
</organism>
<dbReference type="GO" id="GO:0016787">
    <property type="term" value="F:hydrolase activity"/>
    <property type="evidence" value="ECO:0007669"/>
    <property type="project" value="UniProtKB-KW"/>
</dbReference>
<keyword evidence="2" id="KW-1185">Reference proteome</keyword>
<evidence type="ECO:0000313" key="2">
    <source>
        <dbReference type="Proteomes" id="UP000317893"/>
    </source>
</evidence>
<dbReference type="InterPro" id="IPR036412">
    <property type="entry name" value="HAD-like_sf"/>
</dbReference>
<dbReference type="Pfam" id="PF00702">
    <property type="entry name" value="Hydrolase"/>
    <property type="match status" value="1"/>
</dbReference>
<reference evidence="1 2" key="1">
    <citation type="submission" date="2019-06" db="EMBL/GenBank/DDBJ databases">
        <title>Sequencing the genomes of 1000 actinobacteria strains.</title>
        <authorList>
            <person name="Klenk H.-P."/>
        </authorList>
    </citation>
    <scope>NUCLEOTIDE SEQUENCE [LARGE SCALE GENOMIC DNA]</scope>
    <source>
        <strain evidence="1 2">DSM 18607</strain>
    </source>
</reference>
<dbReference type="OrthoDB" id="9797415at2"/>
<name>A0A542E350_9MICO</name>
<keyword evidence="1" id="KW-0378">Hydrolase</keyword>
<dbReference type="RefSeq" id="WP_141849047.1">
    <property type="nucleotide sequence ID" value="NZ_BAAAPR010000007.1"/>
</dbReference>